<dbReference type="OMA" id="QMIRSHE"/>
<dbReference type="GO" id="GO:0004672">
    <property type="term" value="F:protein kinase activity"/>
    <property type="evidence" value="ECO:0000318"/>
    <property type="project" value="GO_Central"/>
</dbReference>
<dbReference type="Gramene" id="TraesCAD_scaffold_121180_01G000100.1">
    <property type="protein sequence ID" value="TraesCAD_scaffold_121180_01G000100.1"/>
    <property type="gene ID" value="TraesCAD_scaffold_121180_01G000100"/>
</dbReference>
<dbReference type="EnsemblPlants" id="TraesCS3A02G008900.1">
    <property type="protein sequence ID" value="TraesCS3A02G008900.1.cds1"/>
    <property type="gene ID" value="TraesCS3A02G008900"/>
</dbReference>
<dbReference type="SMR" id="A0A3B6E9K5"/>
<dbReference type="InterPro" id="IPR059179">
    <property type="entry name" value="MLKL-like_MCAfunc"/>
</dbReference>
<dbReference type="Gramene" id="TraesJAG3A03G01317990.1">
    <property type="protein sequence ID" value="TraesJAG3A03G01317990.1.CDS1"/>
    <property type="gene ID" value="TraesJAG3A03G01317990"/>
</dbReference>
<gene>
    <name evidence="2" type="primary">LOC123057477</name>
</gene>
<organism evidence="2">
    <name type="scientific">Triticum aestivum</name>
    <name type="common">Wheat</name>
    <dbReference type="NCBI Taxonomy" id="4565"/>
    <lineage>
        <taxon>Eukaryota</taxon>
        <taxon>Viridiplantae</taxon>
        <taxon>Streptophyta</taxon>
        <taxon>Embryophyta</taxon>
        <taxon>Tracheophyta</taxon>
        <taxon>Spermatophyta</taxon>
        <taxon>Magnoliopsida</taxon>
        <taxon>Liliopsida</taxon>
        <taxon>Poales</taxon>
        <taxon>Poaceae</taxon>
        <taxon>BOP clade</taxon>
        <taxon>Pooideae</taxon>
        <taxon>Triticodae</taxon>
        <taxon>Triticeae</taxon>
        <taxon>Triticinae</taxon>
        <taxon>Triticum</taxon>
    </lineage>
</organism>
<dbReference type="InterPro" id="IPR036537">
    <property type="entry name" value="Adaptor_Cbl_N_dom_sf"/>
</dbReference>
<dbReference type="SUPFAM" id="SSF56112">
    <property type="entry name" value="Protein kinase-like (PK-like)"/>
    <property type="match status" value="1"/>
</dbReference>
<dbReference type="PROSITE" id="PS50011">
    <property type="entry name" value="PROTEIN_KINASE_DOM"/>
    <property type="match status" value="1"/>
</dbReference>
<proteinExistence type="predicted"/>
<dbReference type="PANTHER" id="PTHR46146:SF17">
    <property type="entry name" value="PROTEIN KINASE DOMAIN-CONTAINING PROTEIN"/>
    <property type="match status" value="1"/>
</dbReference>
<dbReference type="GeneID" id="123057477"/>
<dbReference type="PANTHER" id="PTHR46146">
    <property type="entry name" value="SERINE/THREONINE-PROTEIN KINASE-LIKE PROTEIN CCR4"/>
    <property type="match status" value="1"/>
</dbReference>
<dbReference type="InterPro" id="IPR000719">
    <property type="entry name" value="Prot_kinase_dom"/>
</dbReference>
<dbReference type="Gramene" id="TraesCS3A02G008900.1">
    <property type="protein sequence ID" value="TraesCS3A02G008900.1.cds1"/>
    <property type="gene ID" value="TraesCS3A02G008900"/>
</dbReference>
<evidence type="ECO:0000259" key="1">
    <source>
        <dbReference type="PROSITE" id="PS50011"/>
    </source>
</evidence>
<dbReference type="STRING" id="4565.A0A3B6E9K5"/>
<dbReference type="Gene3D" id="1.10.510.10">
    <property type="entry name" value="Transferase(Phosphotransferase) domain 1"/>
    <property type="match status" value="1"/>
</dbReference>
<name>A0A3B6E9K5_WHEAT</name>
<dbReference type="Gramene" id="TraesARI3A03G01328190.1">
    <property type="protein sequence ID" value="TraesARI3A03G01328190.1.CDS1"/>
    <property type="gene ID" value="TraesARI3A03G01328190"/>
</dbReference>
<reference evidence="2" key="2">
    <citation type="submission" date="2018-10" db="UniProtKB">
        <authorList>
            <consortium name="EnsemblPlants"/>
        </authorList>
    </citation>
    <scope>IDENTIFICATION</scope>
</reference>
<evidence type="ECO:0000313" key="3">
    <source>
        <dbReference type="Proteomes" id="UP000019116"/>
    </source>
</evidence>
<dbReference type="Gene3D" id="3.30.200.20">
    <property type="entry name" value="Phosphorylase Kinase, domain 1"/>
    <property type="match status" value="1"/>
</dbReference>
<dbReference type="GO" id="GO:0005524">
    <property type="term" value="F:ATP binding"/>
    <property type="evidence" value="ECO:0007669"/>
    <property type="project" value="InterPro"/>
</dbReference>
<dbReference type="InterPro" id="IPR011009">
    <property type="entry name" value="Kinase-like_dom_sf"/>
</dbReference>
<dbReference type="Gramene" id="TraesMACUn03G04491600.1">
    <property type="protein sequence ID" value="TraesMACUn03G04491600.1.CDS1"/>
    <property type="gene ID" value="TraesMACUn03G04491600"/>
</dbReference>
<protein>
    <recommendedName>
        <fullName evidence="1">Protein kinase domain-containing protein</fullName>
    </recommendedName>
</protein>
<reference evidence="2" key="1">
    <citation type="submission" date="2018-08" db="EMBL/GenBank/DDBJ databases">
        <authorList>
            <person name="Rossello M."/>
        </authorList>
    </citation>
    <scope>NUCLEOTIDE SEQUENCE [LARGE SCALE GENOMIC DNA]</scope>
    <source>
        <strain evidence="2">cv. Chinese Spring</strain>
    </source>
</reference>
<dbReference type="Gramene" id="TraesRN3A0100015700.1">
    <property type="protein sequence ID" value="TraesRN3A0100015700.1"/>
    <property type="gene ID" value="TraesRN3A0100015700"/>
</dbReference>
<feature type="domain" description="Protein kinase" evidence="1">
    <location>
        <begin position="173"/>
        <end position="446"/>
    </location>
</feature>
<dbReference type="Pfam" id="PF00069">
    <property type="entry name" value="Pkinase"/>
    <property type="match status" value="1"/>
</dbReference>
<evidence type="ECO:0000313" key="2">
    <source>
        <dbReference type="EnsemblPlants" id="TraesCS3A02G008900.1.cds1"/>
    </source>
</evidence>
<accession>A0A3B6E9K5</accession>
<sequence length="470" mass="52094">MALAVVANVAAVAQLIEQVTGIVSRIIRAVATARQNKQECEHLALRLSIIGDVLPHLPRLPVVERPLKELRAALGKAHEIVLACQDRSAANQFFGARRHADSFREVNDRIYFLLSLFPMVNYAAITTHLARISTQHMITVPSPGSSSGSLQTLTVVPDYPCMFTWAEIVTATHNFADKLGRGCSVTVYKGRLHDGPEVAVKVLDKHRPHDTFVPELVITFRLRHDHIVRLVGWCEEEDDRMFVYEHMSNGTLRDRLQRASGGSSSSAATAPWRTRVAALLGASRAIQYLHCGAEPVVIHRNVSSSNILLDMNWMPRLSGFGAAVYQAAGEEHGGQLVEEVIGTPGYVDPEYIRTKRVSTASDVYSFGVVMLEALMGEDPAALQLDSIRNGKLALKDVLDRRPSLDPTLPQMEALEIVADTVKRCLCLSRMDRPAMSKVVANLEEALQMIRSHEPMSMARWSLIRRRTSEN</sequence>
<dbReference type="Gramene" id="TraesCLE_scaffold_051950_01G000100.1">
    <property type="protein sequence ID" value="TraesCLE_scaffold_051950_01G000100.1"/>
    <property type="gene ID" value="TraesCLE_scaffold_051950_01G000100"/>
</dbReference>
<dbReference type="Gramene" id="TraesSYM3A03G01329350.1">
    <property type="protein sequence ID" value="TraesSYM3A03G01329350.1.CDS1"/>
    <property type="gene ID" value="TraesSYM3A03G01329350"/>
</dbReference>
<keyword evidence="3" id="KW-1185">Reference proteome</keyword>
<dbReference type="Gramene" id="TraesCS3A03G0019500.1">
    <property type="protein sequence ID" value="TraesCS3A03G0019500.1.CDS1"/>
    <property type="gene ID" value="TraesCS3A03G0019500"/>
</dbReference>
<dbReference type="Gramene" id="TraesNOR3A03G01328030.1">
    <property type="protein sequence ID" value="TraesNOR3A03G01328030.1.CDS1"/>
    <property type="gene ID" value="TraesNOR3A03G01328030"/>
</dbReference>
<dbReference type="Gramene" id="TraesPARA_EIv1.0_0771510.1">
    <property type="protein sequence ID" value="TraesPARA_EIv1.0_0771510.1.CDS1"/>
    <property type="gene ID" value="TraesPARA_EIv1.0_0771510"/>
</dbReference>
<dbReference type="AlphaFoldDB" id="A0A3B6E9K5"/>
<dbReference type="Gene3D" id="1.20.930.20">
    <property type="entry name" value="Adaptor protein Cbl, N-terminal domain"/>
    <property type="match status" value="1"/>
</dbReference>
<dbReference type="CDD" id="cd21037">
    <property type="entry name" value="MLKL_NTD"/>
    <property type="match status" value="1"/>
</dbReference>
<dbReference type="OrthoDB" id="639511at2759"/>
<dbReference type="GO" id="GO:0007166">
    <property type="term" value="P:cell surface receptor signaling pathway"/>
    <property type="evidence" value="ECO:0007669"/>
    <property type="project" value="InterPro"/>
</dbReference>
<dbReference type="RefSeq" id="XP_044336370.1">
    <property type="nucleotide sequence ID" value="XM_044480435.1"/>
</dbReference>
<dbReference type="Proteomes" id="UP000019116">
    <property type="component" value="Chromosome 3A"/>
</dbReference>